<keyword evidence="1" id="KW-0812">Transmembrane</keyword>
<dbReference type="GO" id="GO:0051301">
    <property type="term" value="P:cell division"/>
    <property type="evidence" value="ECO:0007669"/>
    <property type="project" value="UniProtKB-KW"/>
</dbReference>
<keyword evidence="2" id="KW-0131">Cell cycle</keyword>
<name>A0A3B0YZ71_9ZZZZ</name>
<protein>
    <submittedName>
        <fullName evidence="2">Cell division integral membrane protein, YggT and half-length relatives</fullName>
    </submittedName>
</protein>
<reference evidence="2" key="1">
    <citation type="submission" date="2018-06" db="EMBL/GenBank/DDBJ databases">
        <authorList>
            <person name="Zhirakovskaya E."/>
        </authorList>
    </citation>
    <scope>NUCLEOTIDE SEQUENCE</scope>
</reference>
<feature type="transmembrane region" description="Helical" evidence="1">
    <location>
        <begin position="163"/>
        <end position="183"/>
    </location>
</feature>
<dbReference type="PANTHER" id="PTHR33219:SF14">
    <property type="entry name" value="PROTEIN COFACTOR ASSEMBLY OF COMPLEX C SUBUNIT B CCB3, CHLOROPLASTIC-RELATED"/>
    <property type="match status" value="1"/>
</dbReference>
<keyword evidence="2" id="KW-0132">Cell division</keyword>
<keyword evidence="1" id="KW-1133">Transmembrane helix</keyword>
<gene>
    <name evidence="2" type="ORF">MNBD_GAMMA16-1746</name>
</gene>
<dbReference type="GO" id="GO:0016020">
    <property type="term" value="C:membrane"/>
    <property type="evidence" value="ECO:0007669"/>
    <property type="project" value="InterPro"/>
</dbReference>
<keyword evidence="1" id="KW-0472">Membrane</keyword>
<evidence type="ECO:0000313" key="2">
    <source>
        <dbReference type="EMBL" id="VAW86358.1"/>
    </source>
</evidence>
<feature type="transmembrane region" description="Helical" evidence="1">
    <location>
        <begin position="12"/>
        <end position="31"/>
    </location>
</feature>
<proteinExistence type="predicted"/>
<accession>A0A3B0YZ71</accession>
<organism evidence="2">
    <name type="scientific">hydrothermal vent metagenome</name>
    <dbReference type="NCBI Taxonomy" id="652676"/>
    <lineage>
        <taxon>unclassified sequences</taxon>
        <taxon>metagenomes</taxon>
        <taxon>ecological metagenomes</taxon>
    </lineage>
</organism>
<dbReference type="EMBL" id="UOFO01000093">
    <property type="protein sequence ID" value="VAW86358.1"/>
    <property type="molecule type" value="Genomic_DNA"/>
</dbReference>
<dbReference type="PANTHER" id="PTHR33219">
    <property type="entry name" value="YLMG HOMOLOG PROTEIN 2, CHLOROPLASTIC"/>
    <property type="match status" value="1"/>
</dbReference>
<sequence length="191" mass="21218">MDSSYLTNPVIFIIQTIFGLYVLAIMLRFMLQWLRADFYNPLAQALVKITNPTLKPMRRVIPGFGGIDFPAIVLMLILQMLTLFIIVTLSGQNAGIGQLFFQSIAELLSLFLNVFLFAILIQIIVSWINPGSHNPIMSLIQTITEPVMGPARRVIPAIGGLDLSPLVVILVIQLLKMLIILPIEHLARVVG</sequence>
<dbReference type="Pfam" id="PF02325">
    <property type="entry name" value="CCB3_YggT"/>
    <property type="match status" value="2"/>
</dbReference>
<feature type="transmembrane region" description="Helical" evidence="1">
    <location>
        <begin position="67"/>
        <end position="87"/>
    </location>
</feature>
<feature type="transmembrane region" description="Helical" evidence="1">
    <location>
        <begin position="107"/>
        <end position="128"/>
    </location>
</feature>
<dbReference type="InterPro" id="IPR003425">
    <property type="entry name" value="CCB3/YggT"/>
</dbReference>
<dbReference type="AlphaFoldDB" id="A0A3B0YZ71"/>
<evidence type="ECO:0000256" key="1">
    <source>
        <dbReference type="SAM" id="Phobius"/>
    </source>
</evidence>